<gene>
    <name evidence="1" type="ORF">BU26DRAFT_560800</name>
</gene>
<organism evidence="1 2">
    <name type="scientific">Trematosphaeria pertusa</name>
    <dbReference type="NCBI Taxonomy" id="390896"/>
    <lineage>
        <taxon>Eukaryota</taxon>
        <taxon>Fungi</taxon>
        <taxon>Dikarya</taxon>
        <taxon>Ascomycota</taxon>
        <taxon>Pezizomycotina</taxon>
        <taxon>Dothideomycetes</taxon>
        <taxon>Pleosporomycetidae</taxon>
        <taxon>Pleosporales</taxon>
        <taxon>Massarineae</taxon>
        <taxon>Trematosphaeriaceae</taxon>
        <taxon>Trematosphaeria</taxon>
    </lineage>
</organism>
<evidence type="ECO:0000313" key="1">
    <source>
        <dbReference type="EMBL" id="KAF2253505.1"/>
    </source>
</evidence>
<dbReference type="Proteomes" id="UP000800094">
    <property type="component" value="Unassembled WGS sequence"/>
</dbReference>
<keyword evidence="2" id="KW-1185">Reference proteome</keyword>
<name>A0A6A6ISH2_9PLEO</name>
<evidence type="ECO:0000313" key="2">
    <source>
        <dbReference type="Proteomes" id="UP000800094"/>
    </source>
</evidence>
<reference evidence="1" key="1">
    <citation type="journal article" date="2020" name="Stud. Mycol.">
        <title>101 Dothideomycetes genomes: a test case for predicting lifestyles and emergence of pathogens.</title>
        <authorList>
            <person name="Haridas S."/>
            <person name="Albert R."/>
            <person name="Binder M."/>
            <person name="Bloem J."/>
            <person name="Labutti K."/>
            <person name="Salamov A."/>
            <person name="Andreopoulos B."/>
            <person name="Baker S."/>
            <person name="Barry K."/>
            <person name="Bills G."/>
            <person name="Bluhm B."/>
            <person name="Cannon C."/>
            <person name="Castanera R."/>
            <person name="Culley D."/>
            <person name="Daum C."/>
            <person name="Ezra D."/>
            <person name="Gonzalez J."/>
            <person name="Henrissat B."/>
            <person name="Kuo A."/>
            <person name="Liang C."/>
            <person name="Lipzen A."/>
            <person name="Lutzoni F."/>
            <person name="Magnuson J."/>
            <person name="Mondo S."/>
            <person name="Nolan M."/>
            <person name="Ohm R."/>
            <person name="Pangilinan J."/>
            <person name="Park H.-J."/>
            <person name="Ramirez L."/>
            <person name="Alfaro M."/>
            <person name="Sun H."/>
            <person name="Tritt A."/>
            <person name="Yoshinaga Y."/>
            <person name="Zwiers L.-H."/>
            <person name="Turgeon B."/>
            <person name="Goodwin S."/>
            <person name="Spatafora J."/>
            <person name="Crous P."/>
            <person name="Grigoriev I."/>
        </authorList>
    </citation>
    <scope>NUCLEOTIDE SEQUENCE</scope>
    <source>
        <strain evidence="1">CBS 122368</strain>
    </source>
</reference>
<accession>A0A6A6ISH2</accession>
<sequence>MSLTKLPNEIYDEIFAYLEHMADIFSICATHSTFKASAQRRLFKSVQLPVERYVELRKCKLFLRTIKASPELAVFVRCVQLDISEQRIDEQHLIPDILGKLPQLEEICFTFPEGPGNSVLYQAQIQGLYNGVKNTCAPKVVIRSSCPIVVSKLMQIPSAKEIVIRPECVMNPPSYHARHPAYSWEEPVILPNLCGIDLSSFRVNPLEISKICMHAINLRRFNATVPRSVLPNAIVDALTPVCGTLQSLELQHPSRCSISAPTHRTQADFSTFSALKSLRVPSTMWFPTVQCGFNQREDTGFAWKHGNRPDISALLPPSLETLDIRFAWPTGIFAMGGNYQRQFLALPDALQAKGFHWIMELTASAGCRHVRLIEEDSHADCDNGGATPFWGHPRRQPLAQRAFLAPRAVKDVFDAAGVTLDIKVYEREEWKRKRTD</sequence>
<dbReference type="RefSeq" id="XP_033688509.1">
    <property type="nucleotide sequence ID" value="XM_033832834.1"/>
</dbReference>
<proteinExistence type="predicted"/>
<dbReference type="GeneID" id="54586164"/>
<protein>
    <recommendedName>
        <fullName evidence="3">F-box domain-containing protein</fullName>
    </recommendedName>
</protein>
<dbReference type="EMBL" id="ML987191">
    <property type="protein sequence ID" value="KAF2253505.1"/>
    <property type="molecule type" value="Genomic_DNA"/>
</dbReference>
<evidence type="ECO:0008006" key="3">
    <source>
        <dbReference type="Google" id="ProtNLM"/>
    </source>
</evidence>
<dbReference type="AlphaFoldDB" id="A0A6A6ISH2"/>
<dbReference type="OrthoDB" id="3668186at2759"/>